<evidence type="ECO:0000259" key="1">
    <source>
        <dbReference type="PROSITE" id="PS50006"/>
    </source>
</evidence>
<dbReference type="SUPFAM" id="SSF49879">
    <property type="entry name" value="SMAD/FHA domain"/>
    <property type="match status" value="1"/>
</dbReference>
<proteinExistence type="predicted"/>
<dbReference type="PROSITE" id="PS50006">
    <property type="entry name" value="FHA_DOMAIN"/>
    <property type="match status" value="1"/>
</dbReference>
<feature type="domain" description="FHA" evidence="1">
    <location>
        <begin position="38"/>
        <end position="89"/>
    </location>
</feature>
<dbReference type="AlphaFoldDB" id="A0A9D2NZP6"/>
<accession>A0A9D2NZP6</accession>
<dbReference type="SMART" id="SM00240">
    <property type="entry name" value="FHA"/>
    <property type="match status" value="1"/>
</dbReference>
<sequence>GSPGGTVVLGEPPKAPGPRFYLTRLGTDERVEILQSPFLVGTEAGSVAYCVTGNPAVSRRHALFTLQEGQCFVTDQKSTNKTYVNDCALAPFQAQLLADGDRIRLGNESFTFSQEG</sequence>
<dbReference type="InterPro" id="IPR008984">
    <property type="entry name" value="SMAD_FHA_dom_sf"/>
</dbReference>
<name>A0A9D2NZP6_9FIRM</name>
<feature type="non-terminal residue" evidence="2">
    <location>
        <position position="1"/>
    </location>
</feature>
<evidence type="ECO:0000313" key="3">
    <source>
        <dbReference type="Proteomes" id="UP000823882"/>
    </source>
</evidence>
<reference evidence="2" key="1">
    <citation type="journal article" date="2021" name="PeerJ">
        <title>Extensive microbial diversity within the chicken gut microbiome revealed by metagenomics and culture.</title>
        <authorList>
            <person name="Gilroy R."/>
            <person name="Ravi A."/>
            <person name="Getino M."/>
            <person name="Pursley I."/>
            <person name="Horton D.L."/>
            <person name="Alikhan N.F."/>
            <person name="Baker D."/>
            <person name="Gharbi K."/>
            <person name="Hall N."/>
            <person name="Watson M."/>
            <person name="Adriaenssens E.M."/>
            <person name="Foster-Nyarko E."/>
            <person name="Jarju S."/>
            <person name="Secka A."/>
            <person name="Antonio M."/>
            <person name="Oren A."/>
            <person name="Chaudhuri R.R."/>
            <person name="La Ragione R."/>
            <person name="Hildebrand F."/>
            <person name="Pallen M.J."/>
        </authorList>
    </citation>
    <scope>NUCLEOTIDE SEQUENCE</scope>
    <source>
        <strain evidence="2">CHK186-1790</strain>
    </source>
</reference>
<comment type="caution">
    <text evidence="2">The sequence shown here is derived from an EMBL/GenBank/DDBJ whole genome shotgun (WGS) entry which is preliminary data.</text>
</comment>
<evidence type="ECO:0000313" key="2">
    <source>
        <dbReference type="EMBL" id="HJC40759.1"/>
    </source>
</evidence>
<organism evidence="2 3">
    <name type="scientific">Candidatus Intestinimonas pullistercoris</name>
    <dbReference type="NCBI Taxonomy" id="2838623"/>
    <lineage>
        <taxon>Bacteria</taxon>
        <taxon>Bacillati</taxon>
        <taxon>Bacillota</taxon>
        <taxon>Clostridia</taxon>
        <taxon>Eubacteriales</taxon>
        <taxon>Intestinimonas</taxon>
    </lineage>
</organism>
<dbReference type="InterPro" id="IPR000253">
    <property type="entry name" value="FHA_dom"/>
</dbReference>
<gene>
    <name evidence="2" type="ORF">H9701_04320</name>
</gene>
<protein>
    <submittedName>
        <fullName evidence="2">FHA domain-containing protein</fullName>
    </submittedName>
</protein>
<dbReference type="Pfam" id="PF00498">
    <property type="entry name" value="FHA"/>
    <property type="match status" value="1"/>
</dbReference>
<dbReference type="Proteomes" id="UP000823882">
    <property type="component" value="Unassembled WGS sequence"/>
</dbReference>
<reference evidence="2" key="2">
    <citation type="submission" date="2021-04" db="EMBL/GenBank/DDBJ databases">
        <authorList>
            <person name="Gilroy R."/>
        </authorList>
    </citation>
    <scope>NUCLEOTIDE SEQUENCE</scope>
    <source>
        <strain evidence="2">CHK186-1790</strain>
    </source>
</reference>
<dbReference type="Gene3D" id="2.60.200.20">
    <property type="match status" value="1"/>
</dbReference>
<dbReference type="CDD" id="cd00060">
    <property type="entry name" value="FHA"/>
    <property type="match status" value="1"/>
</dbReference>
<dbReference type="EMBL" id="DWWJ01000081">
    <property type="protein sequence ID" value="HJC40759.1"/>
    <property type="molecule type" value="Genomic_DNA"/>
</dbReference>